<dbReference type="GO" id="GO:0008897">
    <property type="term" value="F:holo-[acyl-carrier-protein] synthase activity"/>
    <property type="evidence" value="ECO:0007669"/>
    <property type="project" value="InterPro"/>
</dbReference>
<comment type="caution">
    <text evidence="4">The sequence shown here is derived from an EMBL/GenBank/DDBJ whole genome shotgun (WGS) entry which is preliminary data.</text>
</comment>
<dbReference type="GO" id="GO:0019878">
    <property type="term" value="P:lysine biosynthetic process via aminoadipic acid"/>
    <property type="evidence" value="ECO:0007669"/>
    <property type="project" value="TreeGrafter"/>
</dbReference>
<organism evidence="4 5">
    <name type="scientific">Candidatus Desulfovibrio intestinipullorum</name>
    <dbReference type="NCBI Taxonomy" id="2838536"/>
    <lineage>
        <taxon>Bacteria</taxon>
        <taxon>Pseudomonadati</taxon>
        <taxon>Thermodesulfobacteriota</taxon>
        <taxon>Desulfovibrionia</taxon>
        <taxon>Desulfovibrionales</taxon>
        <taxon>Desulfovibrionaceae</taxon>
        <taxon>Desulfovibrio</taxon>
    </lineage>
</organism>
<dbReference type="InterPro" id="IPR008278">
    <property type="entry name" value="4-PPantetheinyl_Trfase_dom"/>
</dbReference>
<dbReference type="Pfam" id="PF01648">
    <property type="entry name" value="ACPS"/>
    <property type="match status" value="1"/>
</dbReference>
<dbReference type="Proteomes" id="UP000886752">
    <property type="component" value="Unassembled WGS sequence"/>
</dbReference>
<dbReference type="PANTHER" id="PTHR12215">
    <property type="entry name" value="PHOSPHOPANTETHEINE TRANSFERASE"/>
    <property type="match status" value="1"/>
</dbReference>
<comment type="similarity">
    <text evidence="1">Belongs to the P-Pant transferase superfamily. Gsp/Sfp/HetI/AcpT family.</text>
</comment>
<feature type="domain" description="4'-phosphopantetheinyl transferase" evidence="3">
    <location>
        <begin position="139"/>
        <end position="203"/>
    </location>
</feature>
<protein>
    <submittedName>
        <fullName evidence="4">4'-phosphopantetheinyl transferase superfamily protein</fullName>
    </submittedName>
</protein>
<gene>
    <name evidence="4" type="ORF">H9894_04870</name>
</gene>
<dbReference type="PANTHER" id="PTHR12215:SF10">
    <property type="entry name" value="L-AMINOADIPATE-SEMIALDEHYDE DEHYDROGENASE-PHOSPHOPANTETHEINYL TRANSFERASE"/>
    <property type="match status" value="1"/>
</dbReference>
<evidence type="ECO:0000313" key="5">
    <source>
        <dbReference type="Proteomes" id="UP000886752"/>
    </source>
</evidence>
<dbReference type="GO" id="GO:0000287">
    <property type="term" value="F:magnesium ion binding"/>
    <property type="evidence" value="ECO:0007669"/>
    <property type="project" value="InterPro"/>
</dbReference>
<sequence>MHANLASGSSALLLPQGPGLLDPVACHVHGPGARIPGTLGRLFCQCCTLLDETERASACRFRHARDSLLYAAAHALLRLALSRHHPDIHPSAWRFCRGRYGKPRLAVSRACPQGPGRLRFSLSHAWPHIAVLVTRSGHCGVDIEPSPAPAGFETMAQTVFPAEECAELRASSSPQRHFLCLWTAREALCKALGCGFPRGFPHLLLRRNCTSFFLHGRPLPLQNLAFCTSSFVLSACILTRNRLPGTTLQEFDLSGFDSSRNFPEDGIQCQAMQQQVHHCSGV</sequence>
<evidence type="ECO:0000256" key="1">
    <source>
        <dbReference type="ARBA" id="ARBA00010990"/>
    </source>
</evidence>
<reference evidence="4" key="2">
    <citation type="submission" date="2021-04" db="EMBL/GenBank/DDBJ databases">
        <authorList>
            <person name="Gilroy R."/>
        </authorList>
    </citation>
    <scope>NUCLEOTIDE SEQUENCE</scope>
    <source>
        <strain evidence="4">ChiHecec2B26-446</strain>
    </source>
</reference>
<name>A0A9D1PVW0_9BACT</name>
<dbReference type="AlphaFoldDB" id="A0A9D1PVW0"/>
<keyword evidence="2 4" id="KW-0808">Transferase</keyword>
<evidence type="ECO:0000256" key="2">
    <source>
        <dbReference type="ARBA" id="ARBA00022679"/>
    </source>
</evidence>
<accession>A0A9D1PVW0</accession>
<dbReference type="GO" id="GO:0005829">
    <property type="term" value="C:cytosol"/>
    <property type="evidence" value="ECO:0007669"/>
    <property type="project" value="TreeGrafter"/>
</dbReference>
<dbReference type="InterPro" id="IPR050559">
    <property type="entry name" value="P-Pant_transferase_sf"/>
</dbReference>
<dbReference type="EMBL" id="DXHV01000052">
    <property type="protein sequence ID" value="HIW00504.1"/>
    <property type="molecule type" value="Genomic_DNA"/>
</dbReference>
<dbReference type="SUPFAM" id="SSF56214">
    <property type="entry name" value="4'-phosphopantetheinyl transferase"/>
    <property type="match status" value="2"/>
</dbReference>
<reference evidence="4" key="1">
    <citation type="journal article" date="2021" name="PeerJ">
        <title>Extensive microbial diversity within the chicken gut microbiome revealed by metagenomics and culture.</title>
        <authorList>
            <person name="Gilroy R."/>
            <person name="Ravi A."/>
            <person name="Getino M."/>
            <person name="Pursley I."/>
            <person name="Horton D.L."/>
            <person name="Alikhan N.F."/>
            <person name="Baker D."/>
            <person name="Gharbi K."/>
            <person name="Hall N."/>
            <person name="Watson M."/>
            <person name="Adriaenssens E.M."/>
            <person name="Foster-Nyarko E."/>
            <person name="Jarju S."/>
            <person name="Secka A."/>
            <person name="Antonio M."/>
            <person name="Oren A."/>
            <person name="Chaudhuri R.R."/>
            <person name="La Ragione R."/>
            <person name="Hildebrand F."/>
            <person name="Pallen M.J."/>
        </authorList>
    </citation>
    <scope>NUCLEOTIDE SEQUENCE</scope>
    <source>
        <strain evidence="4">ChiHecec2B26-446</strain>
    </source>
</reference>
<evidence type="ECO:0000259" key="3">
    <source>
        <dbReference type="Pfam" id="PF01648"/>
    </source>
</evidence>
<evidence type="ECO:0000313" key="4">
    <source>
        <dbReference type="EMBL" id="HIW00504.1"/>
    </source>
</evidence>
<dbReference type="Gene3D" id="3.90.470.20">
    <property type="entry name" value="4'-phosphopantetheinyl transferase domain"/>
    <property type="match status" value="1"/>
</dbReference>
<proteinExistence type="inferred from homology"/>
<dbReference type="InterPro" id="IPR037143">
    <property type="entry name" value="4-PPantetheinyl_Trfase_dom_sf"/>
</dbReference>